<keyword evidence="2" id="KW-0732">Signal</keyword>
<name>A0A9D4PCX9_RHISA</name>
<dbReference type="AlphaFoldDB" id="A0A9D4PCX9"/>
<feature type="signal peptide" evidence="2">
    <location>
        <begin position="1"/>
        <end position="19"/>
    </location>
</feature>
<dbReference type="EMBL" id="JABSTV010001255">
    <property type="protein sequence ID" value="KAH7935114.1"/>
    <property type="molecule type" value="Genomic_DNA"/>
</dbReference>
<sequence>MKAPFVVLFFIGAAHKISCTSRLAQRRTFLVWDISIPLRARFLQNLESWGRSLWCEDCSLCLLPFITTDVSPMAHGLIVLWYTAAVVWNLKATFVLNIAVSMLMFAAGFADYWLASTTSAAHKISCTSRLAQRRTFLVGDISISLRARFLQNLESWGSSLWCEDCSLCLLPFITTDVSPMAHGLIVLWYTEGLVSHLSLIFFVNIAVSLLMFAAGFADYSLASTTTGFADYWLASTTTWIRDVWCEAIFARFFCGPVLRSAPGREPSEYIAEMVHGRGTTGPEGPLLRDGSLGDAGLRLLAAISSALGYETYGVRRYSPASSVDRCYGVHPAGSPPSILRRWSMAGVPLVLRALFFGMAVWATLDCVF</sequence>
<feature type="transmembrane region" description="Helical" evidence="1">
    <location>
        <begin position="70"/>
        <end position="88"/>
    </location>
</feature>
<keyword evidence="1" id="KW-0472">Membrane</keyword>
<evidence type="ECO:0000256" key="2">
    <source>
        <dbReference type="SAM" id="SignalP"/>
    </source>
</evidence>
<feature type="transmembrane region" description="Helical" evidence="1">
    <location>
        <begin position="197"/>
        <end position="217"/>
    </location>
</feature>
<organism evidence="3 4">
    <name type="scientific">Rhipicephalus sanguineus</name>
    <name type="common">Brown dog tick</name>
    <name type="synonym">Ixodes sanguineus</name>
    <dbReference type="NCBI Taxonomy" id="34632"/>
    <lineage>
        <taxon>Eukaryota</taxon>
        <taxon>Metazoa</taxon>
        <taxon>Ecdysozoa</taxon>
        <taxon>Arthropoda</taxon>
        <taxon>Chelicerata</taxon>
        <taxon>Arachnida</taxon>
        <taxon>Acari</taxon>
        <taxon>Parasitiformes</taxon>
        <taxon>Ixodida</taxon>
        <taxon>Ixodoidea</taxon>
        <taxon>Ixodidae</taxon>
        <taxon>Rhipicephalinae</taxon>
        <taxon>Rhipicephalus</taxon>
        <taxon>Rhipicephalus</taxon>
    </lineage>
</organism>
<reference evidence="3" key="2">
    <citation type="submission" date="2021-09" db="EMBL/GenBank/DDBJ databases">
        <authorList>
            <person name="Jia N."/>
            <person name="Wang J."/>
            <person name="Shi W."/>
            <person name="Du L."/>
            <person name="Sun Y."/>
            <person name="Zhan W."/>
            <person name="Jiang J."/>
            <person name="Wang Q."/>
            <person name="Zhang B."/>
            <person name="Ji P."/>
            <person name="Sakyi L.B."/>
            <person name="Cui X."/>
            <person name="Yuan T."/>
            <person name="Jiang B."/>
            <person name="Yang W."/>
            <person name="Lam T.T.-Y."/>
            <person name="Chang Q."/>
            <person name="Ding S."/>
            <person name="Wang X."/>
            <person name="Zhu J."/>
            <person name="Ruan X."/>
            <person name="Zhao L."/>
            <person name="Wei J."/>
            <person name="Que T."/>
            <person name="Du C."/>
            <person name="Cheng J."/>
            <person name="Dai P."/>
            <person name="Han X."/>
            <person name="Huang E."/>
            <person name="Gao Y."/>
            <person name="Liu J."/>
            <person name="Shao H."/>
            <person name="Ye R."/>
            <person name="Li L."/>
            <person name="Wei W."/>
            <person name="Wang X."/>
            <person name="Wang C."/>
            <person name="Huo Q."/>
            <person name="Li W."/>
            <person name="Guo W."/>
            <person name="Chen H."/>
            <person name="Chen S."/>
            <person name="Zhou L."/>
            <person name="Zhou L."/>
            <person name="Ni X."/>
            <person name="Tian J."/>
            <person name="Zhou Y."/>
            <person name="Sheng Y."/>
            <person name="Liu T."/>
            <person name="Pan Y."/>
            <person name="Xia L."/>
            <person name="Li J."/>
            <person name="Zhao F."/>
            <person name="Cao W."/>
        </authorList>
    </citation>
    <scope>NUCLEOTIDE SEQUENCE</scope>
    <source>
        <strain evidence="3">Rsan-2018</strain>
        <tissue evidence="3">Larvae</tissue>
    </source>
</reference>
<keyword evidence="1" id="KW-1133">Transmembrane helix</keyword>
<feature type="transmembrane region" description="Helical" evidence="1">
    <location>
        <begin position="345"/>
        <end position="364"/>
    </location>
</feature>
<gene>
    <name evidence="3" type="ORF">HPB52_004358</name>
</gene>
<evidence type="ECO:0000313" key="4">
    <source>
        <dbReference type="Proteomes" id="UP000821837"/>
    </source>
</evidence>
<protein>
    <submittedName>
        <fullName evidence="3">Uncharacterized protein</fullName>
    </submittedName>
</protein>
<dbReference type="Proteomes" id="UP000821837">
    <property type="component" value="Unassembled WGS sequence"/>
</dbReference>
<accession>A0A9D4PCX9</accession>
<reference evidence="3" key="1">
    <citation type="journal article" date="2020" name="Cell">
        <title>Large-Scale Comparative Analyses of Tick Genomes Elucidate Their Genetic Diversity and Vector Capacities.</title>
        <authorList>
            <consortium name="Tick Genome and Microbiome Consortium (TIGMIC)"/>
            <person name="Jia N."/>
            <person name="Wang J."/>
            <person name="Shi W."/>
            <person name="Du L."/>
            <person name="Sun Y."/>
            <person name="Zhan W."/>
            <person name="Jiang J.F."/>
            <person name="Wang Q."/>
            <person name="Zhang B."/>
            <person name="Ji P."/>
            <person name="Bell-Sakyi L."/>
            <person name="Cui X.M."/>
            <person name="Yuan T.T."/>
            <person name="Jiang B.G."/>
            <person name="Yang W.F."/>
            <person name="Lam T.T."/>
            <person name="Chang Q.C."/>
            <person name="Ding S.J."/>
            <person name="Wang X.J."/>
            <person name="Zhu J.G."/>
            <person name="Ruan X.D."/>
            <person name="Zhao L."/>
            <person name="Wei J.T."/>
            <person name="Ye R.Z."/>
            <person name="Que T.C."/>
            <person name="Du C.H."/>
            <person name="Zhou Y.H."/>
            <person name="Cheng J.X."/>
            <person name="Dai P.F."/>
            <person name="Guo W.B."/>
            <person name="Han X.H."/>
            <person name="Huang E.J."/>
            <person name="Li L.F."/>
            <person name="Wei W."/>
            <person name="Gao Y.C."/>
            <person name="Liu J.Z."/>
            <person name="Shao H.Z."/>
            <person name="Wang X."/>
            <person name="Wang C.C."/>
            <person name="Yang T.C."/>
            <person name="Huo Q.B."/>
            <person name="Li W."/>
            <person name="Chen H.Y."/>
            <person name="Chen S.E."/>
            <person name="Zhou L.G."/>
            <person name="Ni X.B."/>
            <person name="Tian J.H."/>
            <person name="Sheng Y."/>
            <person name="Liu T."/>
            <person name="Pan Y.S."/>
            <person name="Xia L.Y."/>
            <person name="Li J."/>
            <person name="Zhao F."/>
            <person name="Cao W.C."/>
        </authorList>
    </citation>
    <scope>NUCLEOTIDE SEQUENCE</scope>
    <source>
        <strain evidence="3">Rsan-2018</strain>
    </source>
</reference>
<keyword evidence="4" id="KW-1185">Reference proteome</keyword>
<comment type="caution">
    <text evidence="3">The sequence shown here is derived from an EMBL/GenBank/DDBJ whole genome shotgun (WGS) entry which is preliminary data.</text>
</comment>
<feature type="transmembrane region" description="Helical" evidence="1">
    <location>
        <begin position="95"/>
        <end position="115"/>
    </location>
</feature>
<evidence type="ECO:0000256" key="1">
    <source>
        <dbReference type="SAM" id="Phobius"/>
    </source>
</evidence>
<evidence type="ECO:0000313" key="3">
    <source>
        <dbReference type="EMBL" id="KAH7935114.1"/>
    </source>
</evidence>
<feature type="chain" id="PRO_5039719454" evidence="2">
    <location>
        <begin position="20"/>
        <end position="368"/>
    </location>
</feature>
<keyword evidence="1" id="KW-0812">Transmembrane</keyword>
<proteinExistence type="predicted"/>